<protein>
    <submittedName>
        <fullName evidence="1">7433_t:CDS:1</fullName>
    </submittedName>
</protein>
<keyword evidence="2" id="KW-1185">Reference proteome</keyword>
<gene>
    <name evidence="1" type="ORF">ACOLOM_LOCUS691</name>
</gene>
<dbReference type="EMBL" id="CAJVPT010000747">
    <property type="protein sequence ID" value="CAG8449518.1"/>
    <property type="molecule type" value="Genomic_DNA"/>
</dbReference>
<accession>A0ACA9K2X6</accession>
<reference evidence="1" key="1">
    <citation type="submission" date="2021-06" db="EMBL/GenBank/DDBJ databases">
        <authorList>
            <person name="Kallberg Y."/>
            <person name="Tangrot J."/>
            <person name="Rosling A."/>
        </authorList>
    </citation>
    <scope>NUCLEOTIDE SEQUENCE</scope>
    <source>
        <strain evidence="1">CL356</strain>
    </source>
</reference>
<name>A0ACA9K2X6_9GLOM</name>
<evidence type="ECO:0000313" key="1">
    <source>
        <dbReference type="EMBL" id="CAG8449518.1"/>
    </source>
</evidence>
<sequence>MLDLIQELTLEVNNDYFRQLKVLEDDIHLLIAEQKRSSVLDIFYLMMSYVLADSKENLTSAKDNVENFLTFVTMSVCSCCDLNSTTNNTHPYITSYNNME</sequence>
<organism evidence="1 2">
    <name type="scientific">Acaulospora colombiana</name>
    <dbReference type="NCBI Taxonomy" id="27376"/>
    <lineage>
        <taxon>Eukaryota</taxon>
        <taxon>Fungi</taxon>
        <taxon>Fungi incertae sedis</taxon>
        <taxon>Mucoromycota</taxon>
        <taxon>Glomeromycotina</taxon>
        <taxon>Glomeromycetes</taxon>
        <taxon>Diversisporales</taxon>
        <taxon>Acaulosporaceae</taxon>
        <taxon>Acaulospora</taxon>
    </lineage>
</organism>
<proteinExistence type="predicted"/>
<comment type="caution">
    <text evidence="1">The sequence shown here is derived from an EMBL/GenBank/DDBJ whole genome shotgun (WGS) entry which is preliminary data.</text>
</comment>
<evidence type="ECO:0000313" key="2">
    <source>
        <dbReference type="Proteomes" id="UP000789525"/>
    </source>
</evidence>
<dbReference type="Proteomes" id="UP000789525">
    <property type="component" value="Unassembled WGS sequence"/>
</dbReference>